<dbReference type="Proteomes" id="UP001562357">
    <property type="component" value="Unassembled WGS sequence"/>
</dbReference>
<gene>
    <name evidence="1" type="primary">g7144</name>
    <name evidence="1" type="ORF">EsDP_00007144</name>
</gene>
<comment type="caution">
    <text evidence="1">The sequence shown here is derived from an EMBL/GenBank/DDBJ whole genome shotgun (WGS) entry which is preliminary data.</text>
</comment>
<sequence length="179" mass="20014">MASNNLPSIVSAALSAAKVALEKQAVPGAIQTPYGPIYTPALESLFGPVLNQVFATLGFNSSQFYTAIGIAFPTLIPPQQIAAQAQEVHDECPTLWYVKFPKNVSSQDIGKIEDYRQSMLDFRSWLTAKWWNEVNRRHGNPDDFTQRVEQSKEFAKITCEDMVKVSWYACLPISEVLQV</sequence>
<evidence type="ECO:0000313" key="2">
    <source>
        <dbReference type="Proteomes" id="UP001562357"/>
    </source>
</evidence>
<protein>
    <submittedName>
        <fullName evidence="1">Uncharacterized protein</fullName>
    </submittedName>
</protein>
<name>A0ABQ0CZP2_9HYPO</name>
<proteinExistence type="predicted"/>
<accession>A0ABQ0CZP2</accession>
<reference evidence="2" key="1">
    <citation type="submission" date="2024-06" db="EMBL/GenBank/DDBJ databases">
        <title>Draft Genome Sequences of Epichloe bromicola Strains Isolated from Elymus ciliaris.</title>
        <authorList>
            <consortium name="Epichloe bromicola genome sequencing consortium"/>
            <person name="Miura A."/>
            <person name="Imano S."/>
            <person name="Ashida A."/>
            <person name="Sato I."/>
            <person name="Chiba S."/>
            <person name="Tanaka A."/>
            <person name="Camagna M."/>
            <person name="Takemoto D."/>
        </authorList>
    </citation>
    <scope>NUCLEOTIDE SEQUENCE [LARGE SCALE GENOMIC DNA]</scope>
    <source>
        <strain evidence="2">DP</strain>
    </source>
</reference>
<dbReference type="EMBL" id="BAAFGZ010000533">
    <property type="protein sequence ID" value="GAB0138924.1"/>
    <property type="molecule type" value="Genomic_DNA"/>
</dbReference>
<keyword evidence="2" id="KW-1185">Reference proteome</keyword>
<evidence type="ECO:0000313" key="1">
    <source>
        <dbReference type="EMBL" id="GAB0138924.1"/>
    </source>
</evidence>
<organism evidence="1 2">
    <name type="scientific">Epichloe bromicola</name>
    <dbReference type="NCBI Taxonomy" id="79588"/>
    <lineage>
        <taxon>Eukaryota</taxon>
        <taxon>Fungi</taxon>
        <taxon>Dikarya</taxon>
        <taxon>Ascomycota</taxon>
        <taxon>Pezizomycotina</taxon>
        <taxon>Sordariomycetes</taxon>
        <taxon>Hypocreomycetidae</taxon>
        <taxon>Hypocreales</taxon>
        <taxon>Clavicipitaceae</taxon>
        <taxon>Epichloe</taxon>
    </lineage>
</organism>